<dbReference type="Proteomes" id="UP000827092">
    <property type="component" value="Unassembled WGS sequence"/>
</dbReference>
<comment type="caution">
    <text evidence="1">The sequence shown here is derived from an EMBL/GenBank/DDBJ whole genome shotgun (WGS) entry which is preliminary data.</text>
</comment>
<dbReference type="EMBL" id="JAFNEN010000862">
    <property type="protein sequence ID" value="KAG8176632.1"/>
    <property type="molecule type" value="Genomic_DNA"/>
</dbReference>
<evidence type="ECO:0000313" key="2">
    <source>
        <dbReference type="Proteomes" id="UP000827092"/>
    </source>
</evidence>
<reference evidence="1 2" key="1">
    <citation type="journal article" date="2022" name="Nat. Ecol. Evol.">
        <title>A masculinizing supergene underlies an exaggerated male reproductive morph in a spider.</title>
        <authorList>
            <person name="Hendrickx F."/>
            <person name="De Corte Z."/>
            <person name="Sonet G."/>
            <person name="Van Belleghem S.M."/>
            <person name="Kostlbacher S."/>
            <person name="Vangestel C."/>
        </authorList>
    </citation>
    <scope>NUCLEOTIDE SEQUENCE [LARGE SCALE GENOMIC DNA]</scope>
    <source>
        <strain evidence="1">W744_W776</strain>
    </source>
</reference>
<proteinExistence type="predicted"/>
<evidence type="ECO:0000313" key="1">
    <source>
        <dbReference type="EMBL" id="KAG8176632.1"/>
    </source>
</evidence>
<protein>
    <submittedName>
        <fullName evidence="1">Uncharacterized protein</fullName>
    </submittedName>
</protein>
<dbReference type="AlphaFoldDB" id="A0AAV6TX84"/>
<organism evidence="1 2">
    <name type="scientific">Oedothorax gibbosus</name>
    <dbReference type="NCBI Taxonomy" id="931172"/>
    <lineage>
        <taxon>Eukaryota</taxon>
        <taxon>Metazoa</taxon>
        <taxon>Ecdysozoa</taxon>
        <taxon>Arthropoda</taxon>
        <taxon>Chelicerata</taxon>
        <taxon>Arachnida</taxon>
        <taxon>Araneae</taxon>
        <taxon>Araneomorphae</taxon>
        <taxon>Entelegynae</taxon>
        <taxon>Araneoidea</taxon>
        <taxon>Linyphiidae</taxon>
        <taxon>Erigoninae</taxon>
        <taxon>Oedothorax</taxon>
    </lineage>
</organism>
<accession>A0AAV6TX84</accession>
<name>A0AAV6TX84_9ARAC</name>
<sequence length="122" mass="14244">MKKTNPSSIHSTFPLKTSSQVKVIVKQVINQLIPPRQQLVPSSRQREETRKPVIKFPFPEVYTAMTSDETFSYADLCKMPQQEQVPCRKAMQDEINAMEEYKVWNLQFPPPNVKPISCKWIY</sequence>
<keyword evidence="2" id="KW-1185">Reference proteome</keyword>
<gene>
    <name evidence="1" type="ORF">JTE90_028614</name>
</gene>